<protein>
    <submittedName>
        <fullName evidence="5">1-acyl-sn-glycerol-3-phosphate acyltransferase</fullName>
    </submittedName>
</protein>
<dbReference type="GO" id="GO:0006654">
    <property type="term" value="P:phosphatidic acid biosynthetic process"/>
    <property type="evidence" value="ECO:0007669"/>
    <property type="project" value="TreeGrafter"/>
</dbReference>
<organism evidence="5 6">
    <name type="scientific">Thermomonospora cellulosilytica</name>
    <dbReference type="NCBI Taxonomy" id="1411118"/>
    <lineage>
        <taxon>Bacteria</taxon>
        <taxon>Bacillati</taxon>
        <taxon>Actinomycetota</taxon>
        <taxon>Actinomycetes</taxon>
        <taxon>Streptosporangiales</taxon>
        <taxon>Thermomonosporaceae</taxon>
        <taxon>Thermomonospora</taxon>
    </lineage>
</organism>
<dbReference type="SUPFAM" id="SSF69593">
    <property type="entry name" value="Glycerol-3-phosphate (1)-acyltransferase"/>
    <property type="match status" value="1"/>
</dbReference>
<dbReference type="EMBL" id="JACJII010000001">
    <property type="protein sequence ID" value="MBA9007156.1"/>
    <property type="molecule type" value="Genomic_DNA"/>
</dbReference>
<dbReference type="GO" id="GO:0005886">
    <property type="term" value="C:plasma membrane"/>
    <property type="evidence" value="ECO:0007669"/>
    <property type="project" value="TreeGrafter"/>
</dbReference>
<evidence type="ECO:0000313" key="6">
    <source>
        <dbReference type="Proteomes" id="UP000539313"/>
    </source>
</evidence>
<dbReference type="CDD" id="cd07989">
    <property type="entry name" value="LPLAT_AGPAT-like"/>
    <property type="match status" value="1"/>
</dbReference>
<comment type="caution">
    <text evidence="5">The sequence shown here is derived from an EMBL/GenBank/DDBJ whole genome shotgun (WGS) entry which is preliminary data.</text>
</comment>
<feature type="region of interest" description="Disordered" evidence="3">
    <location>
        <begin position="223"/>
        <end position="249"/>
    </location>
</feature>
<dbReference type="Pfam" id="PF01553">
    <property type="entry name" value="Acyltransferase"/>
    <property type="match status" value="1"/>
</dbReference>
<evidence type="ECO:0000256" key="1">
    <source>
        <dbReference type="ARBA" id="ARBA00022679"/>
    </source>
</evidence>
<evidence type="ECO:0000256" key="2">
    <source>
        <dbReference type="ARBA" id="ARBA00023315"/>
    </source>
</evidence>
<gene>
    <name evidence="5" type="ORF">HNR21_006038</name>
</gene>
<keyword evidence="2 5" id="KW-0012">Acyltransferase</keyword>
<dbReference type="SMART" id="SM00563">
    <property type="entry name" value="PlsC"/>
    <property type="match status" value="1"/>
</dbReference>
<reference evidence="5 6" key="1">
    <citation type="submission" date="2020-08" db="EMBL/GenBank/DDBJ databases">
        <title>Sequencing the genomes of 1000 actinobacteria strains.</title>
        <authorList>
            <person name="Klenk H.-P."/>
        </authorList>
    </citation>
    <scope>NUCLEOTIDE SEQUENCE [LARGE SCALE GENOMIC DNA]</scope>
    <source>
        <strain evidence="5 6">DSM 45823</strain>
    </source>
</reference>
<evidence type="ECO:0000256" key="3">
    <source>
        <dbReference type="SAM" id="MobiDB-lite"/>
    </source>
</evidence>
<dbReference type="InterPro" id="IPR002123">
    <property type="entry name" value="Plipid/glycerol_acylTrfase"/>
</dbReference>
<dbReference type="RefSeq" id="WP_182707810.1">
    <property type="nucleotide sequence ID" value="NZ_JACJII010000001.1"/>
</dbReference>
<dbReference type="AlphaFoldDB" id="A0A7W3RBQ8"/>
<proteinExistence type="predicted"/>
<dbReference type="GO" id="GO:0003841">
    <property type="term" value="F:1-acylglycerol-3-phosphate O-acyltransferase activity"/>
    <property type="evidence" value="ECO:0007669"/>
    <property type="project" value="TreeGrafter"/>
</dbReference>
<name>A0A7W3RBQ8_9ACTN</name>
<dbReference type="PANTHER" id="PTHR10434">
    <property type="entry name" value="1-ACYL-SN-GLYCEROL-3-PHOSPHATE ACYLTRANSFERASE"/>
    <property type="match status" value="1"/>
</dbReference>
<evidence type="ECO:0000313" key="5">
    <source>
        <dbReference type="EMBL" id="MBA9007156.1"/>
    </source>
</evidence>
<keyword evidence="1 5" id="KW-0808">Transferase</keyword>
<accession>A0A7W3RBQ8</accession>
<dbReference type="PANTHER" id="PTHR10434:SF55">
    <property type="entry name" value="POSSIBLE ACYLTRANSFERASE"/>
    <property type="match status" value="1"/>
</dbReference>
<feature type="domain" description="Phospholipid/glycerol acyltransferase" evidence="4">
    <location>
        <begin position="41"/>
        <end position="159"/>
    </location>
</feature>
<sequence>MSHEYSPRWRKFTIVVLRPLLYALLKRDWRGRHNVPREGGIIIAANHLSWADPLALAHFVYESGRYPVYLAKSPLFEAKFIGAVLRGTGQVPVYRDRADAALALKTAEEALKAGECLMFYPEGTCTRDPDLWPMTGQTGVARLAISTGAKVVPVAHWGAHELLPYGSKKFRPFPRKTMHVIAGEPVDLSKYAGRPMTATVLREATGEIMRAIADLLGELRGEEPPKELYDHKKAIAERRRREGGDAAAS</sequence>
<keyword evidence="6" id="KW-1185">Reference proteome</keyword>
<evidence type="ECO:0000259" key="4">
    <source>
        <dbReference type="SMART" id="SM00563"/>
    </source>
</evidence>
<dbReference type="Proteomes" id="UP000539313">
    <property type="component" value="Unassembled WGS sequence"/>
</dbReference>